<dbReference type="KEGG" id="ssyi:EKG83_17240"/>
<evidence type="ECO:0000256" key="1">
    <source>
        <dbReference type="ARBA" id="ARBA00009013"/>
    </source>
</evidence>
<dbReference type="PROSITE" id="PS50801">
    <property type="entry name" value="STAS"/>
    <property type="match status" value="1"/>
</dbReference>
<dbReference type="GO" id="GO:0043856">
    <property type="term" value="F:anti-sigma factor antagonist activity"/>
    <property type="evidence" value="ECO:0007669"/>
    <property type="project" value="InterPro"/>
</dbReference>
<evidence type="ECO:0000313" key="5">
    <source>
        <dbReference type="Proteomes" id="UP000325787"/>
    </source>
</evidence>
<name>A0A5Q0GYC0_SACSY</name>
<accession>A0A5Q0GYC0</accession>
<dbReference type="InterPro" id="IPR003658">
    <property type="entry name" value="Anti-sigma_ant"/>
</dbReference>
<comment type="similarity">
    <text evidence="1 2">Belongs to the anti-sigma-factor antagonist family.</text>
</comment>
<dbReference type="PANTHER" id="PTHR33495:SF2">
    <property type="entry name" value="ANTI-SIGMA FACTOR ANTAGONIST TM_1081-RELATED"/>
    <property type="match status" value="1"/>
</dbReference>
<dbReference type="OrthoDB" id="3695884at2"/>
<dbReference type="SUPFAM" id="SSF52091">
    <property type="entry name" value="SpoIIaa-like"/>
    <property type="match status" value="1"/>
</dbReference>
<protein>
    <recommendedName>
        <fullName evidence="2">Anti-sigma factor antagonist</fullName>
    </recommendedName>
</protein>
<gene>
    <name evidence="4" type="ORF">EKG83_17240</name>
</gene>
<keyword evidence="5" id="KW-1185">Reference proteome</keyword>
<evidence type="ECO:0000259" key="3">
    <source>
        <dbReference type="PROSITE" id="PS50801"/>
    </source>
</evidence>
<dbReference type="EMBL" id="CP034550">
    <property type="protein sequence ID" value="QFZ18961.1"/>
    <property type="molecule type" value="Genomic_DNA"/>
</dbReference>
<dbReference type="InterPro" id="IPR002645">
    <property type="entry name" value="STAS_dom"/>
</dbReference>
<organism evidence="4 5">
    <name type="scientific">Saccharothrix syringae</name>
    <name type="common">Nocardiopsis syringae</name>
    <dbReference type="NCBI Taxonomy" id="103733"/>
    <lineage>
        <taxon>Bacteria</taxon>
        <taxon>Bacillati</taxon>
        <taxon>Actinomycetota</taxon>
        <taxon>Actinomycetes</taxon>
        <taxon>Pseudonocardiales</taxon>
        <taxon>Pseudonocardiaceae</taxon>
        <taxon>Saccharothrix</taxon>
    </lineage>
</organism>
<reference evidence="5" key="1">
    <citation type="journal article" date="2021" name="Curr. Microbiol.">
        <title>Complete genome of nocamycin-producing strain Saccharothrix syringae NRRL B-16468 reveals the biosynthetic potential for secondary metabolites.</title>
        <authorList>
            <person name="Mo X."/>
            <person name="Yang S."/>
        </authorList>
    </citation>
    <scope>NUCLEOTIDE SEQUENCE [LARGE SCALE GENOMIC DNA]</scope>
    <source>
        <strain evidence="5">ATCC 51364 / DSM 43886 / JCM 6844 / KCTC 9398 / NBRC 14523 / NRRL B-16468 / INA 2240</strain>
    </source>
</reference>
<dbReference type="AlphaFoldDB" id="A0A5Q0GYC0"/>
<dbReference type="CDD" id="cd07043">
    <property type="entry name" value="STAS_anti-anti-sigma_factors"/>
    <property type="match status" value="1"/>
</dbReference>
<dbReference type="PANTHER" id="PTHR33495">
    <property type="entry name" value="ANTI-SIGMA FACTOR ANTAGONIST TM_1081-RELATED-RELATED"/>
    <property type="match status" value="1"/>
</dbReference>
<dbReference type="Proteomes" id="UP000325787">
    <property type="component" value="Chromosome"/>
</dbReference>
<dbReference type="Gene3D" id="3.30.750.24">
    <property type="entry name" value="STAS domain"/>
    <property type="match status" value="1"/>
</dbReference>
<dbReference type="InterPro" id="IPR036513">
    <property type="entry name" value="STAS_dom_sf"/>
</dbReference>
<evidence type="ECO:0000313" key="4">
    <source>
        <dbReference type="EMBL" id="QFZ18961.1"/>
    </source>
</evidence>
<dbReference type="NCBIfam" id="TIGR00377">
    <property type="entry name" value="ant_ant_sig"/>
    <property type="match status" value="1"/>
</dbReference>
<dbReference type="Pfam" id="PF01740">
    <property type="entry name" value="STAS"/>
    <property type="match status" value="1"/>
</dbReference>
<feature type="domain" description="STAS" evidence="3">
    <location>
        <begin position="31"/>
        <end position="141"/>
    </location>
</feature>
<proteinExistence type="inferred from homology"/>
<sequence>MGCARAGKTRVARAVRAGGDVATGGEYVEQLRVEREHRDDVVVVLVSGELDSTTEPRLREELTAAFAGAAVSGVPVVVDLTGVGFFASVGMALLVEHHRLGVRRGTPLRVVAPARSPLRALRAAQLDQVLDLYPDLPSALA</sequence>
<evidence type="ECO:0000256" key="2">
    <source>
        <dbReference type="RuleBase" id="RU003749"/>
    </source>
</evidence>